<evidence type="ECO:0000256" key="3">
    <source>
        <dbReference type="ARBA" id="ARBA00023163"/>
    </source>
</evidence>
<dbReference type="Gene3D" id="1.10.10.10">
    <property type="entry name" value="Winged helix-like DNA-binding domain superfamily/Winged helix DNA-binding domain"/>
    <property type="match status" value="1"/>
</dbReference>
<comment type="caution">
    <text evidence="5">The sequence shown here is derived from an EMBL/GenBank/DDBJ whole genome shotgun (WGS) entry which is preliminary data.</text>
</comment>
<evidence type="ECO:0000256" key="1">
    <source>
        <dbReference type="ARBA" id="ARBA00023015"/>
    </source>
</evidence>
<evidence type="ECO:0000313" key="5">
    <source>
        <dbReference type="EMBL" id="PZO37176.1"/>
    </source>
</evidence>
<dbReference type="PANTHER" id="PTHR33204">
    <property type="entry name" value="TRANSCRIPTIONAL REGULATOR, MARR FAMILY"/>
    <property type="match status" value="1"/>
</dbReference>
<accession>A0A2W4VXV5</accession>
<dbReference type="InterPro" id="IPR036388">
    <property type="entry name" value="WH-like_DNA-bd_sf"/>
</dbReference>
<keyword evidence="2" id="KW-0238">DNA-binding</keyword>
<dbReference type="PROSITE" id="PS51118">
    <property type="entry name" value="HTH_HXLR"/>
    <property type="match status" value="1"/>
</dbReference>
<sequence length="111" mass="12741">MATKKYSCPVEFTLDRIGGKWKAVILWWLKGGSKRFGELMHLMPDISRKVLTSQLRELEADGLIEREVFAESPPRVEYSLSDHGATLKPIMELMCEWGKVNGKEHQFDFGL</sequence>
<dbReference type="AlphaFoldDB" id="A0A2W4VXV5"/>
<evidence type="ECO:0000256" key="2">
    <source>
        <dbReference type="ARBA" id="ARBA00023125"/>
    </source>
</evidence>
<dbReference type="InterPro" id="IPR036390">
    <property type="entry name" value="WH_DNA-bd_sf"/>
</dbReference>
<name>A0A2W4VXV5_9CYAN</name>
<dbReference type="InterPro" id="IPR011991">
    <property type="entry name" value="ArsR-like_HTH"/>
</dbReference>
<dbReference type="Pfam" id="PF01638">
    <property type="entry name" value="HxlR"/>
    <property type="match status" value="1"/>
</dbReference>
<feature type="domain" description="HTH hxlR-type" evidence="4">
    <location>
        <begin position="8"/>
        <end position="106"/>
    </location>
</feature>
<organism evidence="5 6">
    <name type="scientific">Pseudanabaena frigida</name>
    <dbReference type="NCBI Taxonomy" id="945775"/>
    <lineage>
        <taxon>Bacteria</taxon>
        <taxon>Bacillati</taxon>
        <taxon>Cyanobacteriota</taxon>
        <taxon>Cyanophyceae</taxon>
        <taxon>Pseudanabaenales</taxon>
        <taxon>Pseudanabaenaceae</taxon>
        <taxon>Pseudanabaena</taxon>
    </lineage>
</organism>
<dbReference type="InterPro" id="IPR002577">
    <property type="entry name" value="HTH_HxlR"/>
</dbReference>
<dbReference type="CDD" id="cd00090">
    <property type="entry name" value="HTH_ARSR"/>
    <property type="match status" value="1"/>
</dbReference>
<keyword evidence="3" id="KW-0804">Transcription</keyword>
<dbReference type="SUPFAM" id="SSF46785">
    <property type="entry name" value="Winged helix' DNA-binding domain"/>
    <property type="match status" value="1"/>
</dbReference>
<gene>
    <name evidence="5" type="ORF">DCF19_19430</name>
</gene>
<reference evidence="5 6" key="2">
    <citation type="submission" date="2018-06" db="EMBL/GenBank/DDBJ databases">
        <title>Metagenomic assembly of (sub)arctic Cyanobacteria and their associated microbiome from non-axenic cultures.</title>
        <authorList>
            <person name="Baurain D."/>
        </authorList>
    </citation>
    <scope>NUCLEOTIDE SEQUENCE [LARGE SCALE GENOMIC DNA]</scope>
    <source>
        <strain evidence="5">ULC066bin1</strain>
    </source>
</reference>
<protein>
    <submittedName>
        <fullName evidence="5">Transcriptional regulator</fullName>
    </submittedName>
</protein>
<dbReference type="Proteomes" id="UP000249467">
    <property type="component" value="Unassembled WGS sequence"/>
</dbReference>
<evidence type="ECO:0000313" key="6">
    <source>
        <dbReference type="Proteomes" id="UP000249467"/>
    </source>
</evidence>
<proteinExistence type="predicted"/>
<evidence type="ECO:0000259" key="4">
    <source>
        <dbReference type="PROSITE" id="PS51118"/>
    </source>
</evidence>
<dbReference type="PANTHER" id="PTHR33204:SF29">
    <property type="entry name" value="TRANSCRIPTIONAL REGULATOR"/>
    <property type="match status" value="1"/>
</dbReference>
<reference evidence="5 6" key="1">
    <citation type="submission" date="2018-04" db="EMBL/GenBank/DDBJ databases">
        <authorList>
            <person name="Go L.Y."/>
            <person name="Mitchell J.A."/>
        </authorList>
    </citation>
    <scope>NUCLEOTIDE SEQUENCE [LARGE SCALE GENOMIC DNA]</scope>
    <source>
        <strain evidence="5">ULC066bin1</strain>
    </source>
</reference>
<dbReference type="GO" id="GO:0003677">
    <property type="term" value="F:DNA binding"/>
    <property type="evidence" value="ECO:0007669"/>
    <property type="project" value="UniProtKB-KW"/>
</dbReference>
<keyword evidence="1" id="KW-0805">Transcription regulation</keyword>
<dbReference type="EMBL" id="QBML01000033">
    <property type="protein sequence ID" value="PZO37176.1"/>
    <property type="molecule type" value="Genomic_DNA"/>
</dbReference>